<evidence type="ECO:0000256" key="5">
    <source>
        <dbReference type="NCBIfam" id="TIGR01378"/>
    </source>
</evidence>
<dbReference type="Pfam" id="PF04263">
    <property type="entry name" value="TPK_catalytic"/>
    <property type="match status" value="1"/>
</dbReference>
<dbReference type="InterPro" id="IPR036759">
    <property type="entry name" value="TPK_catalytic_sf"/>
</dbReference>
<dbReference type="PANTHER" id="PTHR41299">
    <property type="entry name" value="THIAMINE PYROPHOSPHOKINASE"/>
    <property type="match status" value="1"/>
</dbReference>
<dbReference type="EC" id="2.7.6.2" evidence="5"/>
<dbReference type="Gene3D" id="3.40.50.10240">
    <property type="entry name" value="Thiamin pyrophosphokinase, catalytic domain"/>
    <property type="match status" value="1"/>
</dbReference>
<dbReference type="GO" id="GO:0004788">
    <property type="term" value="F:thiamine diphosphokinase activity"/>
    <property type="evidence" value="ECO:0007669"/>
    <property type="project" value="UniProtKB-EC"/>
</dbReference>
<dbReference type="PANTHER" id="PTHR41299:SF1">
    <property type="entry name" value="THIAMINE PYROPHOSPHOKINASE"/>
    <property type="match status" value="1"/>
</dbReference>
<dbReference type="InterPro" id="IPR006282">
    <property type="entry name" value="Thi_PPkinase"/>
</dbReference>
<feature type="domain" description="Thiamin pyrophosphokinase thiamin-binding" evidence="6">
    <location>
        <begin position="130"/>
        <end position="197"/>
    </location>
</feature>
<organism evidence="7 8">
    <name type="scientific">Pseudodonghicola flavimaris</name>
    <dbReference type="NCBI Taxonomy" id="3050036"/>
    <lineage>
        <taxon>Bacteria</taxon>
        <taxon>Pseudomonadati</taxon>
        <taxon>Pseudomonadota</taxon>
        <taxon>Alphaproteobacteria</taxon>
        <taxon>Rhodobacterales</taxon>
        <taxon>Paracoccaceae</taxon>
        <taxon>Pseudodonghicola</taxon>
    </lineage>
</organism>
<gene>
    <name evidence="7" type="ORF">QO033_00345</name>
</gene>
<keyword evidence="3" id="KW-0418">Kinase</keyword>
<keyword evidence="8" id="KW-1185">Reference proteome</keyword>
<keyword evidence="2" id="KW-0547">Nucleotide-binding</keyword>
<evidence type="ECO:0000313" key="7">
    <source>
        <dbReference type="EMBL" id="MDK3016100.1"/>
    </source>
</evidence>
<evidence type="ECO:0000256" key="1">
    <source>
        <dbReference type="ARBA" id="ARBA00022679"/>
    </source>
</evidence>
<reference evidence="7 8" key="1">
    <citation type="submission" date="2023-05" db="EMBL/GenBank/DDBJ databases">
        <title>Pseudodonghicola sp. nov.</title>
        <authorList>
            <person name="Huang J."/>
        </authorList>
    </citation>
    <scope>NUCLEOTIDE SEQUENCE [LARGE SCALE GENOMIC DNA]</scope>
    <source>
        <strain evidence="7 8">IC7</strain>
    </source>
</reference>
<dbReference type="RefSeq" id="WP_284478924.1">
    <property type="nucleotide sequence ID" value="NZ_JASNJD010000001.1"/>
</dbReference>
<evidence type="ECO:0000256" key="3">
    <source>
        <dbReference type="ARBA" id="ARBA00022777"/>
    </source>
</evidence>
<dbReference type="InterPro" id="IPR007373">
    <property type="entry name" value="Thiamin_PyroPKinase_B1-bd"/>
</dbReference>
<dbReference type="EMBL" id="JASNJD010000001">
    <property type="protein sequence ID" value="MDK3016100.1"/>
    <property type="molecule type" value="Genomic_DNA"/>
</dbReference>
<evidence type="ECO:0000256" key="2">
    <source>
        <dbReference type="ARBA" id="ARBA00022741"/>
    </source>
</evidence>
<evidence type="ECO:0000313" key="8">
    <source>
        <dbReference type="Proteomes" id="UP001243757"/>
    </source>
</evidence>
<protein>
    <recommendedName>
        <fullName evidence="5">Thiamine diphosphokinase</fullName>
        <ecNumber evidence="5">2.7.6.2</ecNumber>
    </recommendedName>
</protein>
<comment type="caution">
    <text evidence="7">The sequence shown here is derived from an EMBL/GenBank/DDBJ whole genome shotgun (WGS) entry which is preliminary data.</text>
</comment>
<proteinExistence type="predicted"/>
<dbReference type="SUPFAM" id="SSF63999">
    <property type="entry name" value="Thiamin pyrophosphokinase, catalytic domain"/>
    <property type="match status" value="1"/>
</dbReference>
<evidence type="ECO:0000259" key="6">
    <source>
        <dbReference type="SMART" id="SM00983"/>
    </source>
</evidence>
<dbReference type="InterPro" id="IPR053149">
    <property type="entry name" value="TPK"/>
</dbReference>
<keyword evidence="4" id="KW-0067">ATP-binding</keyword>
<dbReference type="InterPro" id="IPR007371">
    <property type="entry name" value="TPK_catalytic"/>
</dbReference>
<dbReference type="CDD" id="cd07995">
    <property type="entry name" value="TPK"/>
    <property type="match status" value="1"/>
</dbReference>
<sequence>MTSAIVQSETPVTLIGGGALGPSDLETALALAPVLVAADGGADAALAAGRMPQAVIGDFDSLSARARAGIPADRLFPIREQESTDFDKALRSVAAPLVLAVGFLGDRVDHQLAAFNVLTRHAHRACILIGVHEVIFHAPRRLVLDMAAGQVVSLFPMGRVTGRSEGLEWPIDGLVLTPDGQIGTSNRALGPVTLETDGPGLLAILPRDRLEALIVALRPGS</sequence>
<evidence type="ECO:0000256" key="4">
    <source>
        <dbReference type="ARBA" id="ARBA00022840"/>
    </source>
</evidence>
<dbReference type="SUPFAM" id="SSF63862">
    <property type="entry name" value="Thiamin pyrophosphokinase, substrate-binding domain"/>
    <property type="match status" value="1"/>
</dbReference>
<dbReference type="Pfam" id="PF04265">
    <property type="entry name" value="TPK_B1_binding"/>
    <property type="match status" value="1"/>
</dbReference>
<name>A0ABT7EUX6_9RHOB</name>
<dbReference type="SMART" id="SM00983">
    <property type="entry name" value="TPK_B1_binding"/>
    <property type="match status" value="1"/>
</dbReference>
<dbReference type="InterPro" id="IPR036371">
    <property type="entry name" value="TPK_B1-bd_sf"/>
</dbReference>
<keyword evidence="1 7" id="KW-0808">Transferase</keyword>
<dbReference type="Proteomes" id="UP001243757">
    <property type="component" value="Unassembled WGS sequence"/>
</dbReference>
<dbReference type="NCBIfam" id="TIGR01378">
    <property type="entry name" value="thi_PPkinase"/>
    <property type="match status" value="1"/>
</dbReference>
<accession>A0ABT7EUX6</accession>